<sequence length="44" mass="4867">MCEGREVFGREEVLACCVVCELGGMVRAVGAICRISMSGERWSW</sequence>
<reference evidence="1" key="1">
    <citation type="journal article" date="2011" name="PLoS Genet.">
        <title>Parallel evolution of a type IV secretion system in radiating lineages of the host-restricted bacterial pathogen Bartonella.</title>
        <authorList>
            <person name="Engel P."/>
            <person name="Salzburger W."/>
            <person name="Liesch M."/>
            <person name="Chang C.C."/>
            <person name="Maruyama S."/>
            <person name="Lanz C."/>
            <person name="Calteau A."/>
            <person name="Lajus A."/>
            <person name="Medigue C."/>
            <person name="Schuster S.C."/>
            <person name="Dehio C."/>
        </authorList>
    </citation>
    <scope>NUCLEOTIDE SEQUENCE</scope>
    <source>
        <strain evidence="1">R1</strain>
    </source>
</reference>
<dbReference type="EMBL" id="FN645524">
    <property type="protein sequence ID" value="CBI82949.1"/>
    <property type="molecule type" value="Genomic_DNA"/>
</dbReference>
<proteinExistence type="predicted"/>
<dbReference type="AlphaFoldDB" id="E6Z1G1"/>
<organism evidence="1">
    <name type="scientific">Bartonella schoenbuchensis (strain DSM 13525 / NCTC 13165 / R1)</name>
    <dbReference type="NCBI Taxonomy" id="687861"/>
    <lineage>
        <taxon>Bacteria</taxon>
        <taxon>Pseudomonadati</taxon>
        <taxon>Pseudomonadota</taxon>
        <taxon>Alphaproteobacteria</taxon>
        <taxon>Hyphomicrobiales</taxon>
        <taxon>Bartonellaceae</taxon>
        <taxon>Bartonella</taxon>
    </lineage>
</organism>
<protein>
    <submittedName>
        <fullName evidence="1">Uncharacterized protein</fullName>
    </submittedName>
</protein>
<accession>E6Z1G1</accession>
<gene>
    <name evidence="1" type="ORF">BARSC_190222</name>
</gene>
<evidence type="ECO:0000313" key="1">
    <source>
        <dbReference type="EMBL" id="CBI82949.1"/>
    </source>
</evidence>
<name>E6Z1G1_BARSR</name>